<dbReference type="VEuPathDB" id="TrichDB:TRFO_36798"/>
<gene>
    <name evidence="2" type="ORF">TRFO_36798</name>
</gene>
<comment type="caution">
    <text evidence="2">The sequence shown here is derived from an EMBL/GenBank/DDBJ whole genome shotgun (WGS) entry which is preliminary data.</text>
</comment>
<dbReference type="RefSeq" id="XP_068350161.1">
    <property type="nucleotide sequence ID" value="XM_068511049.1"/>
</dbReference>
<dbReference type="Proteomes" id="UP000179807">
    <property type="component" value="Unassembled WGS sequence"/>
</dbReference>
<feature type="coiled-coil region" evidence="1">
    <location>
        <begin position="1241"/>
        <end position="1268"/>
    </location>
</feature>
<evidence type="ECO:0000256" key="1">
    <source>
        <dbReference type="SAM" id="Coils"/>
    </source>
</evidence>
<sequence length="1412" mass="163548">MIDKMNDETPFFYATSSVCRESQSTSTIRQNSEARIKDFMKSITNDLNVLLPLCEDDPERFDGEITFEKISSLLGTFDSSLELLSTIVESSTRKPKSVTSPIFAKLFSNYMKLSADLLSHDVFPNNIIGPFIGVYSSLERIYVDILLNPKSTVSVQAFRTSWNRHFRVFVNYPKLIRFFDFPTLSQKLENVYQYIISAIPDDNIQQTNDLTYLFKSIKEKLPKIDEKSSTSEISQVAEDLSAFREIVQIVEQNNPYSNLNSRVFVLSLISTNLQISKSIMEFKDYLLRVNDFINCENLEIDPSDFTSPDSKVTAFIHLAETAALELRYLMSNDKPSISFARKAASSLFHSLKTLNITALAQKIDRFIELISNLAPQIEDEYETMFISNMSNIRAPDEVFENLKTVMKKNPTSIEDYCERLASFLNFEEAAQLHESNDTTKFKEYLIFNIIQTKMQEVVVLFDEHMPRVEGKIQKLGDDYKSLKLSSYCSSIVTLLNKMKANHLIMKESEVFAENFTIFIEFLEYNFIKKPIQFTDHCQFLPPPELIKKVFFNRKEIHNVKILVAKIQKSILNVADYVQSNPNPLHLERSVMTRQIDLLEICEEYIRQLFVILNNFKITSRFFLMYDKFVELNGISPPFKITQRQQSKLSPILAKNVPLFARSMLTLIKSNFMGEKFTQMTYSSVLLFLKYIFMNEEIDYVSGFGLILDSIPFIDFTKSVYLFFTHLDNIEAILYMYRKSFNLSETISYFYDIWNSITKLFISFESENTFYLEKDSTFPININDFNQKSDKFLTNLINISPQLYAEVVKIYPSVINFINQLFTLKTFGNASAELVKFYSLPRMRCIFGFNEVIFLNFVNATVKAFKKACKSDFVDSDSLNAFLLLDNSIGQIVASSYEKISRIQYVARAFNSFKNAWKGINFVQLSQPIISNLMSIVSSVDGDLKSMKRLIKLSEMVKNHEKTDQENQNHFENNFVMILKFQHILKKIKHTTALSQCQFIEVYHSLETLVDAEIRSLHANKLFLLSYYLFFEKVKNSSNHLKVFNNVNPRKSLTVANPNFKMQIPEILMESETMINNINNLVGNCRWMHGVTRDNFVKMVSLSESIDFELKNTFKKIYTKLSAMEDQNANIIENVNAMMQKCLRLHRVLTYQEDEIMAKKREYIRTRNVMTYKYSLTAKKLETLRSSNMQKRIKLQKLKAKLALKHEFEDDEKIKKHSKTIKVIPFKPSAILPTIDSVPVEIDVANKILKEALIENERLKALMNSKIAQFQNTNSSKSAAFKTTSPSSRVSSNISLFDKDIPNNVVDQYFGKIALVKSAVDNQENPISSDVNVDKVNKSLLKVINEFRRNSRDSRQDYIDTSKILLRKLDKMIGVYRIQKERTSKIRDLIRSAKVTKEDYKSVVAKLLENENI</sequence>
<dbReference type="EMBL" id="MLAK01001141">
    <property type="protein sequence ID" value="OHS97024.1"/>
    <property type="molecule type" value="Genomic_DNA"/>
</dbReference>
<proteinExistence type="predicted"/>
<reference evidence="2" key="1">
    <citation type="submission" date="2016-10" db="EMBL/GenBank/DDBJ databases">
        <authorList>
            <person name="Benchimol M."/>
            <person name="Almeida L.G."/>
            <person name="Vasconcelos A.T."/>
            <person name="Perreira-Neves A."/>
            <person name="Rosa I.A."/>
            <person name="Tasca T."/>
            <person name="Bogo M.R."/>
            <person name="de Souza W."/>
        </authorList>
    </citation>
    <scope>NUCLEOTIDE SEQUENCE [LARGE SCALE GENOMIC DNA]</scope>
    <source>
        <strain evidence="2">K</strain>
    </source>
</reference>
<evidence type="ECO:0000313" key="3">
    <source>
        <dbReference type="Proteomes" id="UP000179807"/>
    </source>
</evidence>
<keyword evidence="3" id="KW-1185">Reference proteome</keyword>
<accession>A0A1J4JD29</accession>
<keyword evidence="1" id="KW-0175">Coiled coil</keyword>
<dbReference type="GeneID" id="94845753"/>
<evidence type="ECO:0000313" key="2">
    <source>
        <dbReference type="EMBL" id="OHS97024.1"/>
    </source>
</evidence>
<protein>
    <submittedName>
        <fullName evidence="2">Uncharacterized protein</fullName>
    </submittedName>
</protein>
<organism evidence="2 3">
    <name type="scientific">Tritrichomonas foetus</name>
    <dbReference type="NCBI Taxonomy" id="1144522"/>
    <lineage>
        <taxon>Eukaryota</taxon>
        <taxon>Metamonada</taxon>
        <taxon>Parabasalia</taxon>
        <taxon>Tritrichomonadida</taxon>
        <taxon>Tritrichomonadidae</taxon>
        <taxon>Tritrichomonas</taxon>
    </lineage>
</organism>
<name>A0A1J4JD29_9EUKA</name>